<dbReference type="InterPro" id="IPR018357">
    <property type="entry name" value="Hexapep_transf_CS"/>
</dbReference>
<dbReference type="Gene3D" id="3.40.50.20">
    <property type="match status" value="1"/>
</dbReference>
<dbReference type="Gene3D" id="2.160.10.10">
    <property type="entry name" value="Hexapeptide repeat proteins"/>
    <property type="match status" value="1"/>
</dbReference>
<proteinExistence type="inferred from homology"/>
<dbReference type="InterPro" id="IPR041561">
    <property type="entry name" value="PglD_N"/>
</dbReference>
<evidence type="ECO:0000256" key="1">
    <source>
        <dbReference type="ARBA" id="ARBA00007274"/>
    </source>
</evidence>
<keyword evidence="2" id="KW-0808">Transferase</keyword>
<comment type="similarity">
    <text evidence="1">Belongs to the transferase hexapeptide repeat family.</text>
</comment>
<evidence type="ECO:0000313" key="7">
    <source>
        <dbReference type="Proteomes" id="UP000762110"/>
    </source>
</evidence>
<dbReference type="SUPFAM" id="SSF51161">
    <property type="entry name" value="Trimeric LpxA-like enzymes"/>
    <property type="match status" value="1"/>
</dbReference>
<keyword evidence="3" id="KW-0677">Repeat</keyword>
<dbReference type="Proteomes" id="UP000762110">
    <property type="component" value="Unassembled WGS sequence"/>
</dbReference>
<protein>
    <submittedName>
        <fullName evidence="6">Acetyltransferase</fullName>
    </submittedName>
</protein>
<keyword evidence="4" id="KW-0012">Acyltransferase</keyword>
<dbReference type="PANTHER" id="PTHR43300:SF7">
    <property type="entry name" value="UDP-N-ACETYLBACILLOSAMINE N-ACETYLTRANSFERASE"/>
    <property type="match status" value="1"/>
</dbReference>
<dbReference type="PANTHER" id="PTHR43300">
    <property type="entry name" value="ACETYLTRANSFERASE"/>
    <property type="match status" value="1"/>
</dbReference>
<dbReference type="Pfam" id="PF17836">
    <property type="entry name" value="PglD_N"/>
    <property type="match status" value="1"/>
</dbReference>
<dbReference type="RefSeq" id="WP_173273052.1">
    <property type="nucleotide sequence ID" value="NZ_JABMKV010000003.1"/>
</dbReference>
<dbReference type="Pfam" id="PF00132">
    <property type="entry name" value="Hexapep"/>
    <property type="match status" value="2"/>
</dbReference>
<comment type="caution">
    <text evidence="6">The sequence shown here is derived from an EMBL/GenBank/DDBJ whole genome shotgun (WGS) entry which is preliminary data.</text>
</comment>
<dbReference type="PROSITE" id="PS00101">
    <property type="entry name" value="HEXAPEP_TRANSFERASES"/>
    <property type="match status" value="1"/>
</dbReference>
<dbReference type="EMBL" id="JABMKV010000003">
    <property type="protein sequence ID" value="NQX32724.1"/>
    <property type="molecule type" value="Genomic_DNA"/>
</dbReference>
<dbReference type="InterPro" id="IPR020019">
    <property type="entry name" value="AcTrfase_PglD-like"/>
</dbReference>
<evidence type="ECO:0000256" key="2">
    <source>
        <dbReference type="ARBA" id="ARBA00022679"/>
    </source>
</evidence>
<organism evidence="6 7">
    <name type="scientific">Pedobacter boryungensis</name>
    <dbReference type="NCBI Taxonomy" id="869962"/>
    <lineage>
        <taxon>Bacteria</taxon>
        <taxon>Pseudomonadati</taxon>
        <taxon>Bacteroidota</taxon>
        <taxon>Sphingobacteriia</taxon>
        <taxon>Sphingobacteriales</taxon>
        <taxon>Sphingobacteriaceae</taxon>
        <taxon>Pedobacter</taxon>
    </lineage>
</organism>
<name>A0ABX2DGS1_9SPHI</name>
<dbReference type="CDD" id="cd03360">
    <property type="entry name" value="LbH_AT_putative"/>
    <property type="match status" value="1"/>
</dbReference>
<evidence type="ECO:0000313" key="6">
    <source>
        <dbReference type="EMBL" id="NQX32724.1"/>
    </source>
</evidence>
<keyword evidence="7" id="KW-1185">Reference proteome</keyword>
<evidence type="ECO:0000256" key="4">
    <source>
        <dbReference type="ARBA" id="ARBA00023315"/>
    </source>
</evidence>
<dbReference type="InterPro" id="IPR050179">
    <property type="entry name" value="Trans_hexapeptide_repeat"/>
</dbReference>
<dbReference type="InterPro" id="IPR011004">
    <property type="entry name" value="Trimer_LpxA-like_sf"/>
</dbReference>
<accession>A0ABX2DGS1</accession>
<dbReference type="NCBIfam" id="TIGR03570">
    <property type="entry name" value="NeuD_NnaD"/>
    <property type="match status" value="1"/>
</dbReference>
<gene>
    <name evidence="6" type="ORF">HQN85_13365</name>
</gene>
<reference evidence="6 7" key="1">
    <citation type="submission" date="2020-05" db="EMBL/GenBank/DDBJ databases">
        <title>Description of Pedobacter foliorum sp. nov.</title>
        <authorList>
            <person name="Qi S."/>
            <person name="Carlier A."/>
            <person name="Cnockaert M."/>
            <person name="Vandamme P."/>
        </authorList>
    </citation>
    <scope>NUCLEOTIDE SEQUENCE [LARGE SCALE GENOMIC DNA]</scope>
    <source>
        <strain evidence="6 7">LMG 31300</strain>
    </source>
</reference>
<dbReference type="InterPro" id="IPR001451">
    <property type="entry name" value="Hexapep"/>
</dbReference>
<evidence type="ECO:0000259" key="5">
    <source>
        <dbReference type="Pfam" id="PF17836"/>
    </source>
</evidence>
<evidence type="ECO:0000256" key="3">
    <source>
        <dbReference type="ARBA" id="ARBA00022737"/>
    </source>
</evidence>
<sequence>MHIIGAGGQARVIIDILIAANQAIEGVWDESTTIKAVLNQPVRGNLKDFKASGLHPFIIAIGNNLTRKKIAEELNVGCRSAIHPKSAISALASIGVGTVVMANASVNVGTTIGKHVIINTNASVDHDCHIGDYAHVSPQAGIGGGVYVGEGTHIGIGASVKHGVKIGKWAIVGAGAVVIKDVPDYAVIVGNPGRILKYNPI</sequence>
<feature type="domain" description="PglD N-terminal" evidence="5">
    <location>
        <begin position="3"/>
        <end position="74"/>
    </location>
</feature>